<dbReference type="NCBIfam" id="TIGR00045">
    <property type="entry name" value="glycerate kinase"/>
    <property type="match status" value="1"/>
</dbReference>
<protein>
    <submittedName>
        <fullName evidence="5">Glycerate kinase</fullName>
    </submittedName>
</protein>
<comment type="caution">
    <text evidence="5">The sequence shown here is derived from an EMBL/GenBank/DDBJ whole genome shotgun (WGS) entry which is preliminary data.</text>
</comment>
<evidence type="ECO:0000256" key="4">
    <source>
        <dbReference type="PIRNR" id="PIRNR006078"/>
    </source>
</evidence>
<evidence type="ECO:0000313" key="5">
    <source>
        <dbReference type="EMBL" id="TDQ34132.1"/>
    </source>
</evidence>
<evidence type="ECO:0000256" key="1">
    <source>
        <dbReference type="ARBA" id="ARBA00006284"/>
    </source>
</evidence>
<keyword evidence="2 4" id="KW-0808">Transferase</keyword>
<dbReference type="OrthoDB" id="9774290at2"/>
<dbReference type="PIRSF" id="PIRSF006078">
    <property type="entry name" value="GlxK"/>
    <property type="match status" value="1"/>
</dbReference>
<dbReference type="PANTHER" id="PTHR21599:SF0">
    <property type="entry name" value="GLYCERATE KINASE"/>
    <property type="match status" value="1"/>
</dbReference>
<dbReference type="InterPro" id="IPR004381">
    <property type="entry name" value="Glycerate_kinase"/>
</dbReference>
<sequence length="381" mass="39218">MNVFIACDSFKGSMTSLEANAAVQAGLLDADPTIHTTLLPMADGGEGTVDALLYTLGGERVTVAVRGPLGGKVEASYGWIPETKTAIIETAAASGITLVGNDELDPWKATSFGTGELMAHALAHGARQMVIGLGGSATVDGGIGLLEALGVTFYDTEKQPISGNGKGLGRIDSIDLSSLRERFRDVEVTMASDVTNPLLGDTGAVHVFGPQKGAKTEDLATLEEGMASYAKVCAKAIGRDDANTAGAGAAGGIGFALQSFLSAKAMSGFSYIAEAAKLADILPSADLIITGEGQMDAQSFFGKVPVALANEAKPFNVPVIAFAGSVKGNAQQFASAGLQAVIPITNGPTSLSEAMTDGKKLLQESAERTWRLTQLFPHKHS</sequence>
<comment type="similarity">
    <text evidence="1 4">Belongs to the glycerate kinase type-1 family.</text>
</comment>
<keyword evidence="6" id="KW-1185">Reference proteome</keyword>
<evidence type="ECO:0000256" key="3">
    <source>
        <dbReference type="ARBA" id="ARBA00022777"/>
    </source>
</evidence>
<dbReference type="PANTHER" id="PTHR21599">
    <property type="entry name" value="GLYCERATE KINASE"/>
    <property type="match status" value="1"/>
</dbReference>
<gene>
    <name evidence="5" type="ORF">EV213_12729</name>
</gene>
<dbReference type="Pfam" id="PF02595">
    <property type="entry name" value="Gly_kinase"/>
    <property type="match status" value="1"/>
</dbReference>
<organism evidence="5 6">
    <name type="scientific">Aureibacillus halotolerans</name>
    <dbReference type="NCBI Taxonomy" id="1508390"/>
    <lineage>
        <taxon>Bacteria</taxon>
        <taxon>Bacillati</taxon>
        <taxon>Bacillota</taxon>
        <taxon>Bacilli</taxon>
        <taxon>Bacillales</taxon>
        <taxon>Bacillaceae</taxon>
        <taxon>Aureibacillus</taxon>
    </lineage>
</organism>
<dbReference type="Gene3D" id="3.90.1510.10">
    <property type="entry name" value="Glycerate kinase, domain 2"/>
    <property type="match status" value="1"/>
</dbReference>
<dbReference type="RefSeq" id="WP_133582266.1">
    <property type="nucleotide sequence ID" value="NZ_SNYJ01000027.1"/>
</dbReference>
<keyword evidence="3 4" id="KW-0418">Kinase</keyword>
<evidence type="ECO:0000313" key="6">
    <source>
        <dbReference type="Proteomes" id="UP000295632"/>
    </source>
</evidence>
<dbReference type="SUPFAM" id="SSF110738">
    <property type="entry name" value="Glycerate kinase I"/>
    <property type="match status" value="1"/>
</dbReference>
<reference evidence="5 6" key="1">
    <citation type="submission" date="2019-03" db="EMBL/GenBank/DDBJ databases">
        <title>Genomic Encyclopedia of Type Strains, Phase IV (KMG-IV): sequencing the most valuable type-strain genomes for metagenomic binning, comparative biology and taxonomic classification.</title>
        <authorList>
            <person name="Goeker M."/>
        </authorList>
    </citation>
    <scope>NUCLEOTIDE SEQUENCE [LARGE SCALE GENOMIC DNA]</scope>
    <source>
        <strain evidence="5 6">DSM 28697</strain>
    </source>
</reference>
<dbReference type="EMBL" id="SNYJ01000027">
    <property type="protein sequence ID" value="TDQ34132.1"/>
    <property type="molecule type" value="Genomic_DNA"/>
</dbReference>
<dbReference type="InterPro" id="IPR018197">
    <property type="entry name" value="Glycerate_kinase_RE-like"/>
</dbReference>
<dbReference type="Gene3D" id="3.40.50.10350">
    <property type="entry name" value="Glycerate kinase, domain 1"/>
    <property type="match status" value="1"/>
</dbReference>
<dbReference type="GO" id="GO:0031388">
    <property type="term" value="P:organic acid phosphorylation"/>
    <property type="evidence" value="ECO:0007669"/>
    <property type="project" value="UniProtKB-UniRule"/>
</dbReference>
<dbReference type="Proteomes" id="UP000295632">
    <property type="component" value="Unassembled WGS sequence"/>
</dbReference>
<name>A0A4R6TQF2_9BACI</name>
<dbReference type="AlphaFoldDB" id="A0A4R6TQF2"/>
<proteinExistence type="inferred from homology"/>
<dbReference type="GO" id="GO:0008887">
    <property type="term" value="F:glycerate kinase activity"/>
    <property type="evidence" value="ECO:0007669"/>
    <property type="project" value="UniProtKB-UniRule"/>
</dbReference>
<accession>A0A4R6TQF2</accession>
<dbReference type="InterPro" id="IPR018193">
    <property type="entry name" value="Glyc_kinase_flavodox-like_fold"/>
</dbReference>
<evidence type="ECO:0000256" key="2">
    <source>
        <dbReference type="ARBA" id="ARBA00022679"/>
    </source>
</evidence>
<dbReference type="InterPro" id="IPR036129">
    <property type="entry name" value="Glycerate_kinase_sf"/>
</dbReference>